<dbReference type="EMBL" id="MN739409">
    <property type="protein sequence ID" value="QHT03343.1"/>
    <property type="molecule type" value="Genomic_DNA"/>
</dbReference>
<accession>A0A6C0CGB5</accession>
<organism evidence="1">
    <name type="scientific">viral metagenome</name>
    <dbReference type="NCBI Taxonomy" id="1070528"/>
    <lineage>
        <taxon>unclassified sequences</taxon>
        <taxon>metagenomes</taxon>
        <taxon>organismal metagenomes</taxon>
    </lineage>
</organism>
<sequence>MFLPQAVKDILPDDVVGLILAFLPKPSKKKKALSPSLQRELEKLQKLTFKGMKSTYLREFDAFALY</sequence>
<proteinExistence type="predicted"/>
<name>A0A6C0CGB5_9ZZZZ</name>
<dbReference type="AlphaFoldDB" id="A0A6C0CGB5"/>
<protein>
    <submittedName>
        <fullName evidence="1">Uncharacterized protein</fullName>
    </submittedName>
</protein>
<evidence type="ECO:0000313" key="1">
    <source>
        <dbReference type="EMBL" id="QHT03343.1"/>
    </source>
</evidence>
<reference evidence="1" key="1">
    <citation type="journal article" date="2020" name="Nature">
        <title>Giant virus diversity and host interactions through global metagenomics.</title>
        <authorList>
            <person name="Schulz F."/>
            <person name="Roux S."/>
            <person name="Paez-Espino D."/>
            <person name="Jungbluth S."/>
            <person name="Walsh D.A."/>
            <person name="Denef V.J."/>
            <person name="McMahon K.D."/>
            <person name="Konstantinidis K.T."/>
            <person name="Eloe-Fadrosh E.A."/>
            <person name="Kyrpides N.C."/>
            <person name="Woyke T."/>
        </authorList>
    </citation>
    <scope>NUCLEOTIDE SEQUENCE</scope>
    <source>
        <strain evidence="1">GVMAG-M-3300020728-1</strain>
    </source>
</reference>